<reference evidence="10" key="1">
    <citation type="submission" date="2022-08" db="EMBL/GenBank/DDBJ databases">
        <authorList>
            <person name="Gutierrez-Valencia J."/>
        </authorList>
    </citation>
    <scope>NUCLEOTIDE SEQUENCE</scope>
</reference>
<sequence length="448" mass="49943">MNPEQLLHQLQHLPLFTTHQLIILATAASLFLYHTYRRRVAGFYLLDFSCYRPSPGHRAPMAFYHERLHLENIHPDATSFQLKILEKSGFGEQTGIPESLARTPIQNGVSFSTEEASTIMFQVVSNLLKRTDTNPKGIDVLICNSSMFAPTPSLSSMVVSKFRMRSNIKTYNLSGMGCSAGIISVGLARDLLKVNPGSLALIVSTEMLGLNWYTGENKSMLLTNCLFRMGGAAVLMSNRKQDQGITKYELQHLVRTHRGKDDNSYSCVFQDVDDDKKLGVSISKEILHVAGGALKANVATLGPMVLPHSEQLRYLVSLIGRKGSIYVPKFKRAFQHFCIHAGGKAVIQAIQKNLKLNDEDVEPSKMTLYRFGNTSSSSIWYELSYVEAKGKMRKGDHVWQIAFGSGFKCCSAVWKCNQSRVITRDNAWVDDIHLYPVAIPATAKISES</sequence>
<dbReference type="GO" id="GO:0016020">
    <property type="term" value="C:membrane"/>
    <property type="evidence" value="ECO:0007669"/>
    <property type="project" value="InterPro"/>
</dbReference>
<dbReference type="GO" id="GO:0009922">
    <property type="term" value="F:fatty acid elongase activity"/>
    <property type="evidence" value="ECO:0007669"/>
    <property type="project" value="UniProtKB-EC"/>
</dbReference>
<evidence type="ECO:0000259" key="9">
    <source>
        <dbReference type="Pfam" id="PF08541"/>
    </source>
</evidence>
<comment type="pathway">
    <text evidence="1 6">Lipid metabolism; fatty acid biosynthesis.</text>
</comment>
<dbReference type="EMBL" id="CAMGYJ010000008">
    <property type="protein sequence ID" value="CAI0466857.1"/>
    <property type="molecule type" value="Genomic_DNA"/>
</dbReference>
<feature type="transmembrane region" description="Helical" evidence="7">
    <location>
        <begin position="170"/>
        <end position="188"/>
    </location>
</feature>
<keyword evidence="7" id="KW-1133">Transmembrane helix</keyword>
<feature type="domain" description="Beta-ketoacyl-[acyl-carrier-protein] synthase III C-terminal" evidence="9">
    <location>
        <begin position="335"/>
        <end position="415"/>
    </location>
</feature>
<organism evidence="10 11">
    <name type="scientific">Linum tenue</name>
    <dbReference type="NCBI Taxonomy" id="586396"/>
    <lineage>
        <taxon>Eukaryota</taxon>
        <taxon>Viridiplantae</taxon>
        <taxon>Streptophyta</taxon>
        <taxon>Embryophyta</taxon>
        <taxon>Tracheophyta</taxon>
        <taxon>Spermatophyta</taxon>
        <taxon>Magnoliopsida</taxon>
        <taxon>eudicotyledons</taxon>
        <taxon>Gunneridae</taxon>
        <taxon>Pentapetalae</taxon>
        <taxon>rosids</taxon>
        <taxon>fabids</taxon>
        <taxon>Malpighiales</taxon>
        <taxon>Linaceae</taxon>
        <taxon>Linum</taxon>
    </lineage>
</organism>
<evidence type="ECO:0000256" key="7">
    <source>
        <dbReference type="SAM" id="Phobius"/>
    </source>
</evidence>
<dbReference type="CDD" id="cd00831">
    <property type="entry name" value="CHS_like"/>
    <property type="match status" value="1"/>
</dbReference>
<comment type="catalytic activity">
    <reaction evidence="5">
        <text>a very-long-chain acyl-CoA + malonyl-CoA + H(+) = a very-long-chain 3-oxoacyl-CoA + CO2 + CoA</text>
        <dbReference type="Rhea" id="RHEA:32727"/>
        <dbReference type="ChEBI" id="CHEBI:15378"/>
        <dbReference type="ChEBI" id="CHEBI:16526"/>
        <dbReference type="ChEBI" id="CHEBI:57287"/>
        <dbReference type="ChEBI" id="CHEBI:57384"/>
        <dbReference type="ChEBI" id="CHEBI:90725"/>
        <dbReference type="ChEBI" id="CHEBI:90736"/>
        <dbReference type="EC" id="2.3.1.199"/>
    </reaction>
</comment>
<dbReference type="PIRSF" id="PIRSF036417">
    <property type="entry name" value="3-ktacl-CoA_syn"/>
    <property type="match status" value="1"/>
</dbReference>
<dbReference type="Pfam" id="PF08541">
    <property type="entry name" value="ACP_syn_III_C"/>
    <property type="match status" value="1"/>
</dbReference>
<evidence type="ECO:0000256" key="3">
    <source>
        <dbReference type="ARBA" id="ARBA00022679"/>
    </source>
</evidence>
<dbReference type="InterPro" id="IPR013601">
    <property type="entry name" value="FAE1_typ3_polyketide_synth"/>
</dbReference>
<dbReference type="InterPro" id="IPR016039">
    <property type="entry name" value="Thiolase-like"/>
</dbReference>
<dbReference type="SUPFAM" id="SSF53901">
    <property type="entry name" value="Thiolase-like"/>
    <property type="match status" value="2"/>
</dbReference>
<comment type="caution">
    <text evidence="10">The sequence shown here is derived from an EMBL/GenBank/DDBJ whole genome shotgun (WGS) entry which is preliminary data.</text>
</comment>
<comment type="similarity">
    <text evidence="2 6">Belongs to the thiolase-like superfamily. Chalcone/stilbene synthases family.</text>
</comment>
<dbReference type="GO" id="GO:0006633">
    <property type="term" value="P:fatty acid biosynthetic process"/>
    <property type="evidence" value="ECO:0007669"/>
    <property type="project" value="InterPro"/>
</dbReference>
<keyword evidence="7" id="KW-0472">Membrane</keyword>
<evidence type="ECO:0000313" key="11">
    <source>
        <dbReference type="Proteomes" id="UP001154282"/>
    </source>
</evidence>
<accession>A0AAV0P8F3</accession>
<evidence type="ECO:0000256" key="4">
    <source>
        <dbReference type="ARBA" id="ARBA00023315"/>
    </source>
</evidence>
<dbReference type="InterPro" id="IPR012392">
    <property type="entry name" value="3-ktacl-CoA_syn"/>
</dbReference>
<dbReference type="EC" id="2.3.1.-" evidence="6"/>
<proteinExistence type="inferred from homology"/>
<dbReference type="Gene3D" id="3.40.47.10">
    <property type="match status" value="1"/>
</dbReference>
<keyword evidence="7" id="KW-0812">Transmembrane</keyword>
<keyword evidence="3 6" id="KW-0808">Transferase</keyword>
<keyword evidence="11" id="KW-1185">Reference proteome</keyword>
<evidence type="ECO:0000313" key="10">
    <source>
        <dbReference type="EMBL" id="CAI0466857.1"/>
    </source>
</evidence>
<evidence type="ECO:0000256" key="2">
    <source>
        <dbReference type="ARBA" id="ARBA00005531"/>
    </source>
</evidence>
<feature type="transmembrane region" description="Helical" evidence="7">
    <location>
        <begin position="12"/>
        <end position="33"/>
    </location>
</feature>
<dbReference type="Pfam" id="PF08392">
    <property type="entry name" value="FAE1_CUT1_RppA"/>
    <property type="match status" value="1"/>
</dbReference>
<keyword evidence="4 6" id="KW-0012">Acyltransferase</keyword>
<dbReference type="PANTHER" id="PTHR31561">
    <property type="entry name" value="3-KETOACYL-COA SYNTHASE"/>
    <property type="match status" value="1"/>
</dbReference>
<protein>
    <recommendedName>
        <fullName evidence="6">3-ketoacyl-CoA synthase</fullName>
        <ecNumber evidence="6">2.3.1.-</ecNumber>
    </recommendedName>
</protein>
<evidence type="ECO:0000256" key="1">
    <source>
        <dbReference type="ARBA" id="ARBA00005194"/>
    </source>
</evidence>
<name>A0AAV0P8F3_9ROSI</name>
<evidence type="ECO:0000256" key="5">
    <source>
        <dbReference type="ARBA" id="ARBA00047375"/>
    </source>
</evidence>
<evidence type="ECO:0000259" key="8">
    <source>
        <dbReference type="Pfam" id="PF08392"/>
    </source>
</evidence>
<evidence type="ECO:0000256" key="6">
    <source>
        <dbReference type="PIRNR" id="PIRNR036417"/>
    </source>
</evidence>
<dbReference type="Proteomes" id="UP001154282">
    <property type="component" value="Unassembled WGS sequence"/>
</dbReference>
<dbReference type="InterPro" id="IPR013747">
    <property type="entry name" value="ACP_syn_III_C"/>
</dbReference>
<dbReference type="AlphaFoldDB" id="A0AAV0P8F3"/>
<feature type="domain" description="FAE" evidence="8">
    <location>
        <begin position="37"/>
        <end position="322"/>
    </location>
</feature>
<gene>
    <name evidence="10" type="ORF">LITE_LOCUS37206</name>
</gene>